<gene>
    <name evidence="2" type="ORF">SteCoe_25784</name>
</gene>
<dbReference type="PANTHER" id="PTHR10438:SF468">
    <property type="entry name" value="THIOREDOXIN-1-RELATED"/>
    <property type="match status" value="1"/>
</dbReference>
<dbReference type="Proteomes" id="UP000187209">
    <property type="component" value="Unassembled WGS sequence"/>
</dbReference>
<dbReference type="AlphaFoldDB" id="A0A1R2BEE1"/>
<reference evidence="2 3" key="1">
    <citation type="submission" date="2016-11" db="EMBL/GenBank/DDBJ databases">
        <title>The macronuclear genome of Stentor coeruleus: a giant cell with tiny introns.</title>
        <authorList>
            <person name="Slabodnick M."/>
            <person name="Ruby J.G."/>
            <person name="Reiff S.B."/>
            <person name="Swart E.C."/>
            <person name="Gosai S."/>
            <person name="Prabakaran S."/>
            <person name="Witkowska E."/>
            <person name="Larue G.E."/>
            <person name="Fisher S."/>
            <person name="Freeman R.M."/>
            <person name="Gunawardena J."/>
            <person name="Chu W."/>
            <person name="Stover N.A."/>
            <person name="Gregory B.D."/>
            <person name="Nowacki M."/>
            <person name="Derisi J."/>
            <person name="Roy S.W."/>
            <person name="Marshall W.F."/>
            <person name="Sood P."/>
        </authorList>
    </citation>
    <scope>NUCLEOTIDE SEQUENCE [LARGE SCALE GENOMIC DNA]</scope>
    <source>
        <strain evidence="2">WM001</strain>
    </source>
</reference>
<dbReference type="Pfam" id="PF00085">
    <property type="entry name" value="Thioredoxin"/>
    <property type="match status" value="1"/>
</dbReference>
<dbReference type="EMBL" id="MPUH01000708">
    <property type="protein sequence ID" value="OMJ75127.1"/>
    <property type="molecule type" value="Genomic_DNA"/>
</dbReference>
<name>A0A1R2BEE1_9CILI</name>
<keyword evidence="3" id="KW-1185">Reference proteome</keyword>
<comment type="caution">
    <text evidence="2">The sequence shown here is derived from an EMBL/GenBank/DDBJ whole genome shotgun (WGS) entry which is preliminary data.</text>
</comment>
<accession>A0A1R2BEE1</accession>
<evidence type="ECO:0000313" key="2">
    <source>
        <dbReference type="EMBL" id="OMJ75127.1"/>
    </source>
</evidence>
<dbReference type="InterPro" id="IPR036249">
    <property type="entry name" value="Thioredoxin-like_sf"/>
</dbReference>
<sequence length="108" mass="12304">MAQVIECTSNMDYQAAIGNAGEKLLIVEFYAEWTTPSQVLSNELSSYLKSLPDSVHLRVNFDSCPEVFQKYSVNILPWVKVIKNGQEIGDIKGACFYKIKQLIEDNYY</sequence>
<dbReference type="OrthoDB" id="2121326at2759"/>
<evidence type="ECO:0000313" key="3">
    <source>
        <dbReference type="Proteomes" id="UP000187209"/>
    </source>
</evidence>
<dbReference type="SUPFAM" id="SSF52833">
    <property type="entry name" value="Thioredoxin-like"/>
    <property type="match status" value="1"/>
</dbReference>
<dbReference type="PANTHER" id="PTHR10438">
    <property type="entry name" value="THIOREDOXIN"/>
    <property type="match status" value="1"/>
</dbReference>
<protein>
    <recommendedName>
        <fullName evidence="1">Thioredoxin domain-containing protein</fullName>
    </recommendedName>
</protein>
<dbReference type="InterPro" id="IPR013766">
    <property type="entry name" value="Thioredoxin_domain"/>
</dbReference>
<proteinExistence type="predicted"/>
<dbReference type="InterPro" id="IPR050620">
    <property type="entry name" value="Thioredoxin_H-type-like"/>
</dbReference>
<organism evidence="2 3">
    <name type="scientific">Stentor coeruleus</name>
    <dbReference type="NCBI Taxonomy" id="5963"/>
    <lineage>
        <taxon>Eukaryota</taxon>
        <taxon>Sar</taxon>
        <taxon>Alveolata</taxon>
        <taxon>Ciliophora</taxon>
        <taxon>Postciliodesmatophora</taxon>
        <taxon>Heterotrichea</taxon>
        <taxon>Heterotrichida</taxon>
        <taxon>Stentoridae</taxon>
        <taxon>Stentor</taxon>
    </lineage>
</organism>
<feature type="domain" description="Thioredoxin" evidence="1">
    <location>
        <begin position="7"/>
        <end position="103"/>
    </location>
</feature>
<dbReference type="CDD" id="cd02947">
    <property type="entry name" value="TRX_family"/>
    <property type="match status" value="1"/>
</dbReference>
<evidence type="ECO:0000259" key="1">
    <source>
        <dbReference type="Pfam" id="PF00085"/>
    </source>
</evidence>
<dbReference type="Gene3D" id="3.40.30.10">
    <property type="entry name" value="Glutaredoxin"/>
    <property type="match status" value="1"/>
</dbReference>